<dbReference type="PANTHER" id="PTHR38448:SF2">
    <property type="entry name" value="REGULATORY PROTEIN YLBF"/>
    <property type="match status" value="1"/>
</dbReference>
<evidence type="ECO:0000256" key="1">
    <source>
        <dbReference type="SAM" id="Coils"/>
    </source>
</evidence>
<reference evidence="2 3" key="1">
    <citation type="submission" date="2021-01" db="EMBL/GenBank/DDBJ databases">
        <title>Genomic Encyclopedia of Type Strains, Phase IV (KMG-IV): sequencing the most valuable type-strain genomes for metagenomic binning, comparative biology and taxonomic classification.</title>
        <authorList>
            <person name="Goeker M."/>
        </authorList>
    </citation>
    <scope>NUCLEOTIDE SEQUENCE [LARGE SCALE GENOMIC DNA]</scope>
    <source>
        <strain evidence="2 3">DSM 28236</strain>
    </source>
</reference>
<sequence length="144" mass="16547">MIATMEHVSVLEETDGLIGMLKHCDVFEHYRHMKDELRKDQEAQTLMRKFVKVREKYDEVQRFGKYHPDYKQVIQEMMDIKRDIDLNDTIAAYKKAEEQMESLLNDISLEIARAVSDSIKVPTGNPFFDRGCGGCGTGGKCGCH</sequence>
<name>A0ABS2PXL9_9BACL</name>
<keyword evidence="3" id="KW-1185">Reference proteome</keyword>
<dbReference type="PANTHER" id="PTHR38448">
    <property type="entry name" value="REGULATORY PROTEIN YLBF-RELATED"/>
    <property type="match status" value="1"/>
</dbReference>
<accession>A0ABS2PXL9</accession>
<dbReference type="InterPro" id="IPR052767">
    <property type="entry name" value="Bact_com_dev_regulator"/>
</dbReference>
<comment type="caution">
    <text evidence="2">The sequence shown here is derived from an EMBL/GenBank/DDBJ whole genome shotgun (WGS) entry which is preliminary data.</text>
</comment>
<feature type="coiled-coil region" evidence="1">
    <location>
        <begin position="86"/>
        <end position="113"/>
    </location>
</feature>
<gene>
    <name evidence="2" type="ORF">JOD45_000432</name>
</gene>
<evidence type="ECO:0000313" key="3">
    <source>
        <dbReference type="Proteomes" id="UP000808914"/>
    </source>
</evidence>
<protein>
    <submittedName>
        <fullName evidence="2">Cell fate (Sporulation/competence/biofilm development) regulator YlbF (YheA/YmcA/DUF963 family)</fullName>
    </submittedName>
</protein>
<dbReference type="RefSeq" id="WP_205002217.1">
    <property type="nucleotide sequence ID" value="NZ_JAFBER010000002.1"/>
</dbReference>
<proteinExistence type="predicted"/>
<dbReference type="Gene3D" id="1.20.1500.10">
    <property type="entry name" value="YheA/YmcA-like"/>
    <property type="match status" value="1"/>
</dbReference>
<organism evidence="2 3">
    <name type="scientific">Scopulibacillus daqui</name>
    <dbReference type="NCBI Taxonomy" id="1469162"/>
    <lineage>
        <taxon>Bacteria</taxon>
        <taxon>Bacillati</taxon>
        <taxon>Bacillota</taxon>
        <taxon>Bacilli</taxon>
        <taxon>Bacillales</taxon>
        <taxon>Sporolactobacillaceae</taxon>
        <taxon>Scopulibacillus</taxon>
    </lineage>
</organism>
<dbReference type="SUPFAM" id="SSF158622">
    <property type="entry name" value="YheA/YmcA-like"/>
    <property type="match status" value="1"/>
</dbReference>
<dbReference type="Pfam" id="PF06133">
    <property type="entry name" value="Com_YlbF"/>
    <property type="match status" value="1"/>
</dbReference>
<dbReference type="EMBL" id="JAFBER010000002">
    <property type="protein sequence ID" value="MBM7644239.1"/>
    <property type="molecule type" value="Genomic_DNA"/>
</dbReference>
<keyword evidence="1" id="KW-0175">Coiled coil</keyword>
<dbReference type="InterPro" id="IPR010368">
    <property type="entry name" value="Com_YlbF"/>
</dbReference>
<evidence type="ECO:0000313" key="2">
    <source>
        <dbReference type="EMBL" id="MBM7644239.1"/>
    </source>
</evidence>
<dbReference type="Proteomes" id="UP000808914">
    <property type="component" value="Unassembled WGS sequence"/>
</dbReference>
<dbReference type="InterPro" id="IPR023378">
    <property type="entry name" value="YheA/YmcA-like_dom_sf"/>
</dbReference>